<evidence type="ECO:0000313" key="2">
    <source>
        <dbReference type="RefSeq" id="XP_010431756.1"/>
    </source>
</evidence>
<accession>A0ABM0TUP5</accession>
<reference evidence="2" key="2">
    <citation type="submission" date="2025-08" db="UniProtKB">
        <authorList>
            <consortium name="RefSeq"/>
        </authorList>
    </citation>
    <scope>IDENTIFICATION</scope>
    <source>
        <tissue evidence="2">Leaf</tissue>
    </source>
</reference>
<dbReference type="Proteomes" id="UP000694864">
    <property type="component" value="Chromosome 10"/>
</dbReference>
<protein>
    <submittedName>
        <fullName evidence="2">Uncharacterized protein LOC104716107 isoform X1</fullName>
    </submittedName>
</protein>
<organism evidence="1 2">
    <name type="scientific">Camelina sativa</name>
    <name type="common">False flax</name>
    <name type="synonym">Myagrum sativum</name>
    <dbReference type="NCBI Taxonomy" id="90675"/>
    <lineage>
        <taxon>Eukaryota</taxon>
        <taxon>Viridiplantae</taxon>
        <taxon>Streptophyta</taxon>
        <taxon>Embryophyta</taxon>
        <taxon>Tracheophyta</taxon>
        <taxon>Spermatophyta</taxon>
        <taxon>Magnoliopsida</taxon>
        <taxon>eudicotyledons</taxon>
        <taxon>Gunneridae</taxon>
        <taxon>Pentapetalae</taxon>
        <taxon>rosids</taxon>
        <taxon>malvids</taxon>
        <taxon>Brassicales</taxon>
        <taxon>Brassicaceae</taxon>
        <taxon>Camelineae</taxon>
        <taxon>Camelina</taxon>
    </lineage>
</organism>
<dbReference type="GeneID" id="104716107"/>
<keyword evidence="1" id="KW-1185">Reference proteome</keyword>
<dbReference type="RefSeq" id="XP_010431756.1">
    <property type="nucleotide sequence ID" value="XM_010433454.2"/>
</dbReference>
<sequence length="410" mass="45222">MMMTSSGSSLLWRSRTTAPALPPRSPPLSKALSFPFSSALGGFIHRAPLSCSAEISSDSALAQSRPAPDFNPWSEFAQNVSGEWDGFGADFSRQGKPLELPESVVPEAYREWEVKVFDWQTQCPTLAQPHAHTFLYKSIKLLPTVGCEADAATRYTIDQRTIGSALAFSYSDTGSYVAVWPLRNNQLEVEHCLVNPNDKESRVRIFQVVSLAETNMSLQSVKVFCEQWYGPFRDGDQLGGCAIRSSGFASTPTTAASVVAGSWRVLLATTSFHASDSGCVQHFTGEKVIEIVREETDLLLLPQELWCSLQESKDGDRVFSVGWVFEPGHAITSSCVFSSDSKLKEVTMGRETALLDSAEPLLIFDLYREGSISYFCRAFVAFASLGSAALSAMKVSRRPSVWERIRWNFT</sequence>
<reference evidence="1" key="1">
    <citation type="journal article" date="2014" name="Nat. Commun.">
        <title>The emerging biofuel crop Camelina sativa retains a highly undifferentiated hexaploid genome structure.</title>
        <authorList>
            <person name="Kagale S."/>
            <person name="Koh C."/>
            <person name="Nixon J."/>
            <person name="Bollina V."/>
            <person name="Clarke W.E."/>
            <person name="Tuteja R."/>
            <person name="Spillane C."/>
            <person name="Robinson S.J."/>
            <person name="Links M.G."/>
            <person name="Clarke C."/>
            <person name="Higgins E.E."/>
            <person name="Huebert T."/>
            <person name="Sharpe A.G."/>
            <person name="Parkin I.A."/>
        </authorList>
    </citation>
    <scope>NUCLEOTIDE SEQUENCE [LARGE SCALE GENOMIC DNA]</scope>
    <source>
        <strain evidence="1">cv. DH55</strain>
    </source>
</reference>
<gene>
    <name evidence="2" type="primary">LOC104716107</name>
</gene>
<evidence type="ECO:0000313" key="1">
    <source>
        <dbReference type="Proteomes" id="UP000694864"/>
    </source>
</evidence>
<name>A0ABM0TUP5_CAMSA</name>
<proteinExistence type="predicted"/>